<dbReference type="Proteomes" id="UP001321475">
    <property type="component" value="Chromosome"/>
</dbReference>
<feature type="transmembrane region" description="Helical" evidence="8">
    <location>
        <begin position="152"/>
        <end position="172"/>
    </location>
</feature>
<evidence type="ECO:0000256" key="3">
    <source>
        <dbReference type="ARBA" id="ARBA00022448"/>
    </source>
</evidence>
<evidence type="ECO:0000313" key="11">
    <source>
        <dbReference type="Proteomes" id="UP001321475"/>
    </source>
</evidence>
<evidence type="ECO:0000313" key="10">
    <source>
        <dbReference type="EMBL" id="BDZ42868.1"/>
    </source>
</evidence>
<evidence type="ECO:0000256" key="1">
    <source>
        <dbReference type="ARBA" id="ARBA00004429"/>
    </source>
</evidence>
<evidence type="ECO:0000256" key="8">
    <source>
        <dbReference type="SAM" id="Phobius"/>
    </source>
</evidence>
<keyword evidence="4" id="KW-1003">Cell membrane</keyword>
<keyword evidence="7 8" id="KW-0472">Membrane</keyword>
<dbReference type="PANTHER" id="PTHR30413:SF8">
    <property type="entry name" value="TRANSPORT PERMEASE PROTEIN"/>
    <property type="match status" value="1"/>
</dbReference>
<comment type="similarity">
    <text evidence="2">Belongs to the ABC-2 integral membrane protein family.</text>
</comment>
<dbReference type="Pfam" id="PF01061">
    <property type="entry name" value="ABC2_membrane"/>
    <property type="match status" value="1"/>
</dbReference>
<keyword evidence="3" id="KW-0813">Transport</keyword>
<evidence type="ECO:0000256" key="5">
    <source>
        <dbReference type="ARBA" id="ARBA00022692"/>
    </source>
</evidence>
<evidence type="ECO:0000256" key="7">
    <source>
        <dbReference type="ARBA" id="ARBA00023136"/>
    </source>
</evidence>
<keyword evidence="11" id="KW-1185">Reference proteome</keyword>
<feature type="transmembrane region" description="Helical" evidence="8">
    <location>
        <begin position="98"/>
        <end position="115"/>
    </location>
</feature>
<dbReference type="PANTHER" id="PTHR30413">
    <property type="entry name" value="INNER MEMBRANE TRANSPORT PERMEASE"/>
    <property type="match status" value="1"/>
</dbReference>
<proteinExistence type="inferred from homology"/>
<feature type="transmembrane region" description="Helical" evidence="8">
    <location>
        <begin position="184"/>
        <end position="209"/>
    </location>
</feature>
<keyword evidence="6 8" id="KW-1133">Transmembrane helix</keyword>
<feature type="transmembrane region" description="Helical" evidence="8">
    <location>
        <begin position="276"/>
        <end position="297"/>
    </location>
</feature>
<accession>A0ABM8G496</accession>
<dbReference type="EMBL" id="AP027729">
    <property type="protein sequence ID" value="BDZ42868.1"/>
    <property type="molecule type" value="Genomic_DNA"/>
</dbReference>
<dbReference type="InterPro" id="IPR013525">
    <property type="entry name" value="ABC2_TM"/>
</dbReference>
<evidence type="ECO:0000256" key="4">
    <source>
        <dbReference type="ARBA" id="ARBA00022475"/>
    </source>
</evidence>
<evidence type="ECO:0000259" key="9">
    <source>
        <dbReference type="Pfam" id="PF01061"/>
    </source>
</evidence>
<feature type="transmembrane region" description="Helical" evidence="8">
    <location>
        <begin position="71"/>
        <end position="92"/>
    </location>
</feature>
<sequence>MDPGREPEPLTARLGADELRRVVEENGLARMGVRPSFRDYVRELWRRRAFIGVLATSKSQSRNQNSYLGQLWAVLTPLLNATVYVIIFGIILDTTRGMSNGIAFIVIGTFMFRFFDRSVVVGADSIRNNLSLVRSVHFPRAVLPIAQVLSELTTLLPALIVMIGVSWVSQFFPGQGPVPLDWSWFLIVPAVLLLWLFSTGCAFLVGRWVAITPDIKNLIPFAMRFLMYGSGVIFSINHLLGDHPAAKILEYQPVAVYLYLARGAIADEPTIPQDPVMWYLGVGWALLFLVVGFVMFWRGEERYGRD</sequence>
<protein>
    <submittedName>
        <fullName evidence="10">Transport permease protein</fullName>
    </submittedName>
</protein>
<comment type="subcellular location">
    <subcellularLocation>
        <location evidence="1">Cell inner membrane</location>
        <topology evidence="1">Multi-pass membrane protein</topology>
    </subcellularLocation>
</comment>
<evidence type="ECO:0000256" key="2">
    <source>
        <dbReference type="ARBA" id="ARBA00007783"/>
    </source>
</evidence>
<name>A0ABM8G496_9CELL</name>
<keyword evidence="5 8" id="KW-0812">Transmembrane</keyword>
<feature type="domain" description="ABC-2 type transporter transmembrane" evidence="9">
    <location>
        <begin position="54"/>
        <end position="242"/>
    </location>
</feature>
<feature type="transmembrane region" description="Helical" evidence="8">
    <location>
        <begin position="221"/>
        <end position="240"/>
    </location>
</feature>
<evidence type="ECO:0000256" key="6">
    <source>
        <dbReference type="ARBA" id="ARBA00022989"/>
    </source>
</evidence>
<gene>
    <name evidence="10" type="ORF">GCM10025865_21670</name>
</gene>
<organism evidence="10 11">
    <name type="scientific">Paraoerskovia sediminicola</name>
    <dbReference type="NCBI Taxonomy" id="1138587"/>
    <lineage>
        <taxon>Bacteria</taxon>
        <taxon>Bacillati</taxon>
        <taxon>Actinomycetota</taxon>
        <taxon>Actinomycetes</taxon>
        <taxon>Micrococcales</taxon>
        <taxon>Cellulomonadaceae</taxon>
        <taxon>Paraoerskovia</taxon>
    </lineage>
</organism>
<dbReference type="RefSeq" id="WP_286217267.1">
    <property type="nucleotide sequence ID" value="NZ_AP027729.1"/>
</dbReference>
<reference evidence="11" key="1">
    <citation type="journal article" date="2019" name="Int. J. Syst. Evol. Microbiol.">
        <title>The Global Catalogue of Microorganisms (GCM) 10K type strain sequencing project: providing services to taxonomists for standard genome sequencing and annotation.</title>
        <authorList>
            <consortium name="The Broad Institute Genomics Platform"/>
            <consortium name="The Broad Institute Genome Sequencing Center for Infectious Disease"/>
            <person name="Wu L."/>
            <person name="Ma J."/>
        </authorList>
    </citation>
    <scope>NUCLEOTIDE SEQUENCE [LARGE SCALE GENOMIC DNA]</scope>
    <source>
        <strain evidence="11">NBRC 108565</strain>
    </source>
</reference>